<keyword evidence="5 17" id="KW-0732">Signal</keyword>
<dbReference type="SUPFAM" id="SSF57180">
    <property type="entry name" value="Cellulose-binding domain"/>
    <property type="match status" value="1"/>
</dbReference>
<dbReference type="Pfam" id="PF03443">
    <property type="entry name" value="AA9"/>
    <property type="match status" value="1"/>
</dbReference>
<keyword evidence="6 15" id="KW-0136">Cellulose degradation</keyword>
<dbReference type="EC" id="1.14.99.56" evidence="15"/>
<feature type="compositionally biased region" description="Low complexity" evidence="16">
    <location>
        <begin position="259"/>
        <end position="297"/>
    </location>
</feature>
<comment type="cofactor">
    <cofactor evidence="1">
        <name>Cu(2+)</name>
        <dbReference type="ChEBI" id="CHEBI:29036"/>
    </cofactor>
</comment>
<keyword evidence="4" id="KW-0479">Metal-binding</keyword>
<evidence type="ECO:0000256" key="4">
    <source>
        <dbReference type="ARBA" id="ARBA00022723"/>
    </source>
</evidence>
<reference evidence="19 20" key="1">
    <citation type="submission" date="2024-07" db="EMBL/GenBank/DDBJ databases">
        <title>Section-level genome sequencing and comparative genomics of Aspergillus sections Usti and Cavernicolus.</title>
        <authorList>
            <consortium name="Lawrence Berkeley National Laboratory"/>
            <person name="Nybo J.L."/>
            <person name="Vesth T.C."/>
            <person name="Theobald S."/>
            <person name="Frisvad J.C."/>
            <person name="Larsen T.O."/>
            <person name="Kjaerboelling I."/>
            <person name="Rothschild-Mancinelli K."/>
            <person name="Lyhne E.K."/>
            <person name="Kogle M.E."/>
            <person name="Barry K."/>
            <person name="Clum A."/>
            <person name="Na H."/>
            <person name="Ledsgaard L."/>
            <person name="Lin J."/>
            <person name="Lipzen A."/>
            <person name="Kuo A."/>
            <person name="Riley R."/>
            <person name="Mondo S."/>
            <person name="LaButti K."/>
            <person name="Haridas S."/>
            <person name="Pangalinan J."/>
            <person name="Salamov A.A."/>
            <person name="Simmons B.A."/>
            <person name="Magnuson J.K."/>
            <person name="Chen J."/>
            <person name="Drula E."/>
            <person name="Henrissat B."/>
            <person name="Wiebenga A."/>
            <person name="Lubbers R.J."/>
            <person name="Gomes A.C."/>
            <person name="Makela M.R."/>
            <person name="Stajich J."/>
            <person name="Grigoriev I.V."/>
            <person name="Mortensen U.H."/>
            <person name="De vries R.P."/>
            <person name="Baker S.E."/>
            <person name="Andersen M.R."/>
        </authorList>
    </citation>
    <scope>NUCLEOTIDE SEQUENCE [LARGE SCALE GENOMIC DNA]</scope>
    <source>
        <strain evidence="19 20">CBS 600.67</strain>
    </source>
</reference>
<evidence type="ECO:0000259" key="18">
    <source>
        <dbReference type="PROSITE" id="PS51164"/>
    </source>
</evidence>
<dbReference type="Pfam" id="PF00734">
    <property type="entry name" value="CBM_1"/>
    <property type="match status" value="1"/>
</dbReference>
<gene>
    <name evidence="19" type="ORF">BDW59DRAFT_174955</name>
</gene>
<evidence type="ECO:0000256" key="10">
    <source>
        <dbReference type="ARBA" id="ARBA00023157"/>
    </source>
</evidence>
<comment type="function">
    <text evidence="15">Lytic polysaccharide monooxygenase (LMPO) that depolymerizes crystalline and amorphous polysaccharides via the oxidation of scissile alpha- or beta-(1-4)-glycosidic bonds, yielding C1 and/or C4 oxidation products. Catalysis by LPMOs requires the reduction of the active-site copper from Cu(II) to Cu(I) by a reducing agent and H(2)O(2) or O(2) as a cosubstrate.</text>
</comment>
<name>A0ABR4HUB8_9EURO</name>
<dbReference type="PROSITE" id="PS00562">
    <property type="entry name" value="CBM1_1"/>
    <property type="match status" value="1"/>
</dbReference>
<evidence type="ECO:0000256" key="5">
    <source>
        <dbReference type="ARBA" id="ARBA00022729"/>
    </source>
</evidence>
<dbReference type="GO" id="GO:0016787">
    <property type="term" value="F:hydrolase activity"/>
    <property type="evidence" value="ECO:0007669"/>
    <property type="project" value="UniProtKB-KW"/>
</dbReference>
<dbReference type="InterPro" id="IPR035971">
    <property type="entry name" value="CBD_sf"/>
</dbReference>
<evidence type="ECO:0000313" key="19">
    <source>
        <dbReference type="EMBL" id="KAL2819084.1"/>
    </source>
</evidence>
<comment type="subcellular location">
    <subcellularLocation>
        <location evidence="2 15">Secreted</location>
    </subcellularLocation>
</comment>
<evidence type="ECO:0000256" key="6">
    <source>
        <dbReference type="ARBA" id="ARBA00023001"/>
    </source>
</evidence>
<dbReference type="InterPro" id="IPR049892">
    <property type="entry name" value="AA9"/>
</dbReference>
<evidence type="ECO:0000256" key="15">
    <source>
        <dbReference type="RuleBase" id="RU368122"/>
    </source>
</evidence>
<evidence type="ECO:0000256" key="12">
    <source>
        <dbReference type="ARBA" id="ARBA00023326"/>
    </source>
</evidence>
<evidence type="ECO:0000256" key="3">
    <source>
        <dbReference type="ARBA" id="ARBA00022525"/>
    </source>
</evidence>
<evidence type="ECO:0000313" key="20">
    <source>
        <dbReference type="Proteomes" id="UP001610335"/>
    </source>
</evidence>
<feature type="chain" id="PRO_5045241822" description="AA9 family lytic polysaccharide monooxygenase" evidence="17">
    <location>
        <begin position="21"/>
        <end position="341"/>
    </location>
</feature>
<feature type="region of interest" description="Disordered" evidence="16">
    <location>
        <begin position="259"/>
        <end position="301"/>
    </location>
</feature>
<feature type="signal peptide" evidence="17">
    <location>
        <begin position="1"/>
        <end position="20"/>
    </location>
</feature>
<keyword evidence="9" id="KW-0503">Monooxygenase</keyword>
<evidence type="ECO:0000256" key="14">
    <source>
        <dbReference type="ARBA" id="ARBA00045077"/>
    </source>
</evidence>
<comment type="similarity">
    <text evidence="13">Belongs to the polysaccharide monooxygenase AA9 family.</text>
</comment>
<dbReference type="SMART" id="SM00236">
    <property type="entry name" value="fCBD"/>
    <property type="match status" value="1"/>
</dbReference>
<comment type="caution">
    <text evidence="19">The sequence shown here is derived from an EMBL/GenBank/DDBJ whole genome shotgun (WGS) entry which is preliminary data.</text>
</comment>
<organism evidence="19 20">
    <name type="scientific">Aspergillus cavernicola</name>
    <dbReference type="NCBI Taxonomy" id="176166"/>
    <lineage>
        <taxon>Eukaryota</taxon>
        <taxon>Fungi</taxon>
        <taxon>Dikarya</taxon>
        <taxon>Ascomycota</taxon>
        <taxon>Pezizomycotina</taxon>
        <taxon>Eurotiomycetes</taxon>
        <taxon>Eurotiomycetidae</taxon>
        <taxon>Eurotiales</taxon>
        <taxon>Aspergillaceae</taxon>
        <taxon>Aspergillus</taxon>
        <taxon>Aspergillus subgen. Nidulantes</taxon>
    </lineage>
</organism>
<evidence type="ECO:0000256" key="1">
    <source>
        <dbReference type="ARBA" id="ARBA00001973"/>
    </source>
</evidence>
<keyword evidence="19" id="KW-0378">Hydrolase</keyword>
<dbReference type="Proteomes" id="UP001610335">
    <property type="component" value="Unassembled WGS sequence"/>
</dbReference>
<evidence type="ECO:0000256" key="17">
    <source>
        <dbReference type="SAM" id="SignalP"/>
    </source>
</evidence>
<protein>
    <recommendedName>
        <fullName evidence="15">AA9 family lytic polysaccharide monooxygenase</fullName>
        <ecNumber evidence="15">1.14.99.56</ecNumber>
    </recommendedName>
    <alternativeName>
        <fullName evidence="15">Endo-beta-1,4-glucanase</fullName>
    </alternativeName>
    <alternativeName>
        <fullName evidence="15">Glycosyl hydrolase 61 family protein</fullName>
    </alternativeName>
</protein>
<dbReference type="Gene3D" id="2.70.50.70">
    <property type="match status" value="1"/>
</dbReference>
<dbReference type="EMBL" id="JBFXLS010000079">
    <property type="protein sequence ID" value="KAL2819084.1"/>
    <property type="molecule type" value="Genomic_DNA"/>
</dbReference>
<keyword evidence="7" id="KW-0560">Oxidoreductase</keyword>
<evidence type="ECO:0000256" key="16">
    <source>
        <dbReference type="SAM" id="MobiDB-lite"/>
    </source>
</evidence>
<dbReference type="PANTHER" id="PTHR33353">
    <property type="entry name" value="PUTATIVE (AFU_ORTHOLOGUE AFUA_1G12560)-RELATED"/>
    <property type="match status" value="1"/>
</dbReference>
<accession>A0ABR4HUB8</accession>
<proteinExistence type="inferred from homology"/>
<comment type="domain">
    <text evidence="15">Has a modular structure: an endo-beta-1,4-glucanase catalytic module at the N-terminus, a linker rich in serines and threonines, and a C-terminal carbohydrate-binding module (CBM).</text>
</comment>
<evidence type="ECO:0000256" key="8">
    <source>
        <dbReference type="ARBA" id="ARBA00023008"/>
    </source>
</evidence>
<keyword evidence="10 15" id="KW-1015">Disulfide bond</keyword>
<keyword evidence="12 15" id="KW-0624">Polysaccharide degradation</keyword>
<comment type="catalytic activity">
    <reaction evidence="14 15">
        <text>[(1-&gt;4)-beta-D-glucosyl]n+m + reduced acceptor + O2 = 4-dehydro-beta-D-glucosyl-[(1-&gt;4)-beta-D-glucosyl]n-1 + [(1-&gt;4)-beta-D-glucosyl]m + acceptor + H2O.</text>
        <dbReference type="EC" id="1.14.99.56"/>
    </reaction>
</comment>
<dbReference type="PANTHER" id="PTHR33353:SF36">
    <property type="entry name" value="ENDO-BETA-1,4-GLUCANASE D"/>
    <property type="match status" value="1"/>
</dbReference>
<sequence length="341" mass="35121">MKSTILIPLLTAATQTAAHGYVSNLVINGVYFRGWNPSTDPYSSSPPIGVGWETPNLSNGFVTPDEASTDSIICHINATNPRGYATVAAGDEIYLQWVPTPWPDSHHGPVLDYLANCGESCETVDKTSLEFFKISGPGLIDGSSPPGIWADDQLIANGNGWLVQIPASIAPGNYVLRHEIIALHGAGSENGAQLYPQCFNLVITGSGNVSPSGVAGPDLYTPTDPGILINIYQVLTSYIVPGPALIPQASSIVQSSSAITATGTPTPGGTTTTTSSTLTTTTSSTTTTTTTTATTTTGGSGTSTQTLWGQCGGSGWTGATACPAAATCTSYSDFYSQCIPS</sequence>
<keyword evidence="8" id="KW-0186">Copper</keyword>
<evidence type="ECO:0000256" key="7">
    <source>
        <dbReference type="ARBA" id="ARBA00023002"/>
    </source>
</evidence>
<evidence type="ECO:0000256" key="9">
    <source>
        <dbReference type="ARBA" id="ARBA00023033"/>
    </source>
</evidence>
<feature type="domain" description="CBM1" evidence="18">
    <location>
        <begin position="303"/>
        <end position="339"/>
    </location>
</feature>
<evidence type="ECO:0000256" key="2">
    <source>
        <dbReference type="ARBA" id="ARBA00004613"/>
    </source>
</evidence>
<dbReference type="CDD" id="cd21175">
    <property type="entry name" value="LPMO_AA9"/>
    <property type="match status" value="1"/>
</dbReference>
<evidence type="ECO:0000256" key="11">
    <source>
        <dbReference type="ARBA" id="ARBA00023277"/>
    </source>
</evidence>
<evidence type="ECO:0000256" key="13">
    <source>
        <dbReference type="ARBA" id="ARBA00044502"/>
    </source>
</evidence>
<keyword evidence="20" id="KW-1185">Reference proteome</keyword>
<keyword evidence="3 15" id="KW-0964">Secreted</keyword>
<keyword evidence="11 15" id="KW-0119">Carbohydrate metabolism</keyword>
<dbReference type="InterPro" id="IPR000254">
    <property type="entry name" value="CBD"/>
</dbReference>
<dbReference type="PROSITE" id="PS51164">
    <property type="entry name" value="CBM1_2"/>
    <property type="match status" value="1"/>
</dbReference>
<dbReference type="InterPro" id="IPR005103">
    <property type="entry name" value="AA9_LPMO"/>
</dbReference>